<dbReference type="EMBL" id="JALNTZ010000006">
    <property type="protein sequence ID" value="KAJ3647667.1"/>
    <property type="molecule type" value="Genomic_DNA"/>
</dbReference>
<keyword evidence="6" id="KW-1185">Reference proteome</keyword>
<dbReference type="AlphaFoldDB" id="A0AA38I4N6"/>
<feature type="signal peptide" evidence="3">
    <location>
        <begin position="1"/>
        <end position="22"/>
    </location>
</feature>
<dbReference type="PANTHER" id="PTHR12072:SF4">
    <property type="entry name" value="CWF19-LIKE PROTEIN 1"/>
    <property type="match status" value="1"/>
</dbReference>
<dbReference type="InterPro" id="IPR036508">
    <property type="entry name" value="Chitin-bd_dom_sf"/>
</dbReference>
<evidence type="ECO:0000259" key="4">
    <source>
        <dbReference type="PROSITE" id="PS50940"/>
    </source>
</evidence>
<comment type="similarity">
    <text evidence="1">Belongs to the CWF19 family.</text>
</comment>
<organism evidence="5 6">
    <name type="scientific">Zophobas morio</name>
    <dbReference type="NCBI Taxonomy" id="2755281"/>
    <lineage>
        <taxon>Eukaryota</taxon>
        <taxon>Metazoa</taxon>
        <taxon>Ecdysozoa</taxon>
        <taxon>Arthropoda</taxon>
        <taxon>Hexapoda</taxon>
        <taxon>Insecta</taxon>
        <taxon>Pterygota</taxon>
        <taxon>Neoptera</taxon>
        <taxon>Endopterygota</taxon>
        <taxon>Coleoptera</taxon>
        <taxon>Polyphaga</taxon>
        <taxon>Cucujiformia</taxon>
        <taxon>Tenebrionidae</taxon>
        <taxon>Zophobas</taxon>
    </lineage>
</organism>
<dbReference type="InterPro" id="IPR002557">
    <property type="entry name" value="Chitin-bd_dom"/>
</dbReference>
<dbReference type="Proteomes" id="UP001168821">
    <property type="component" value="Unassembled WGS sequence"/>
</dbReference>
<dbReference type="Pfam" id="PF04677">
    <property type="entry name" value="CwfJ_C_1"/>
    <property type="match status" value="1"/>
</dbReference>
<evidence type="ECO:0000313" key="6">
    <source>
        <dbReference type="Proteomes" id="UP001168821"/>
    </source>
</evidence>
<dbReference type="GO" id="GO:0005576">
    <property type="term" value="C:extracellular region"/>
    <property type="evidence" value="ECO:0007669"/>
    <property type="project" value="InterPro"/>
</dbReference>
<evidence type="ECO:0000313" key="5">
    <source>
        <dbReference type="EMBL" id="KAJ3647667.1"/>
    </source>
</evidence>
<dbReference type="PROSITE" id="PS50940">
    <property type="entry name" value="CHIT_BIND_II"/>
    <property type="match status" value="2"/>
</dbReference>
<feature type="domain" description="Chitin-binding type-2" evidence="4">
    <location>
        <begin position="337"/>
        <end position="377"/>
    </location>
</feature>
<dbReference type="GO" id="GO:0061632">
    <property type="term" value="F:RNA lariat debranching enzyme activator activity"/>
    <property type="evidence" value="ECO:0007669"/>
    <property type="project" value="TreeGrafter"/>
</dbReference>
<evidence type="ECO:0000256" key="1">
    <source>
        <dbReference type="ARBA" id="ARBA00006795"/>
    </source>
</evidence>
<dbReference type="Pfam" id="PF04676">
    <property type="entry name" value="CwfJ_C_2"/>
    <property type="match status" value="1"/>
</dbReference>
<dbReference type="SMART" id="SM00494">
    <property type="entry name" value="ChtBD2"/>
    <property type="match status" value="3"/>
</dbReference>
<dbReference type="GO" id="GO:0071014">
    <property type="term" value="C:post-mRNA release spliceosomal complex"/>
    <property type="evidence" value="ECO:0007669"/>
    <property type="project" value="TreeGrafter"/>
</dbReference>
<name>A0AA38I4N6_9CUCU</name>
<feature type="region of interest" description="Disordered" evidence="2">
    <location>
        <begin position="24"/>
        <end position="86"/>
    </location>
</feature>
<gene>
    <name evidence="5" type="ORF">Zmor_019532</name>
</gene>
<dbReference type="InterPro" id="IPR006768">
    <property type="entry name" value="Cwf19-like_C_dom-1"/>
</dbReference>
<reference evidence="5" key="1">
    <citation type="journal article" date="2023" name="G3 (Bethesda)">
        <title>Whole genome assemblies of Zophobas morio and Tenebrio molitor.</title>
        <authorList>
            <person name="Kaur S."/>
            <person name="Stinson S.A."/>
            <person name="diCenzo G.C."/>
        </authorList>
    </citation>
    <scope>NUCLEOTIDE SEQUENCE</scope>
    <source>
        <strain evidence="5">QUZm001</strain>
    </source>
</reference>
<dbReference type="GO" id="GO:0008061">
    <property type="term" value="F:chitin binding"/>
    <property type="evidence" value="ECO:0007669"/>
    <property type="project" value="InterPro"/>
</dbReference>
<accession>A0AA38I4N6</accession>
<sequence>MKANGLILIAFILLKCGSRVIGEKHESDDEDINSNHTELTREVYSEPIEEDKTGITETPQKDSKTKEKREGITHSPSINIPFRNESPVKGTLNKKTDDEFYFPLEEITTQEYETDLEISTQIQEASTTDDEILSTLEASNVDETTASTEETNKEVEDLLHRTISFLRSILKTLEAKNFTKIYKPSLPGVPWIIDTVPKRTKRSVSNFLETCSTSLPCPRRGLFRLNDSCTKYYECRFSPKCHKLAPKIRTCPKCLKFNAQVGICDLPEHVPECSSLSSQTVCTGPGQFSVPHDCQKYYECRKLNDTMLLEVKTCPPSMVFSHKERKCVKGKKCRKPVPTCGHGKSFLSDKFNCTVYYHCNNANQLVPLVCPAGFVFNGHVCEKWEESKLNWNKRGKLLCGDVEGKFNTLFNRVAAINKKSGPFDCLFCVGNFFGINNKEFALYRTGEKKVPIPTYILGPNNPDYVNLYPSDDSVELCPNVSWLGKRGVYTNSKGLKIAYISGLASKESSEHEYSSKDVMELFNACVRGNPSFRGVDILLTSQWPSDVMNHDSKKVNLTINKTSDLPSWLSMKLKPRYHISGLEGVYYERAPFRAPTLGEHDTTLSIVTRFLGLARVGNPNKDKWLYALSLSPLDKMRVGELLQKTTDETECPYNFDDINQKVFNVKRKVVSSSQYFYDTSAPEEPSGGGYRKKRPRVEFDQSKCWFCLASPSVEKHLIITVATSTYLALAKGGIVDEHFLICPIEHYQCGLGQPQEVIQEVNQFKEALRKFYDRKGQVAVFFERNYKTSHMQLQAVPLPKKATKELKEIFMEEAEGNGLKLALLDSHSRLDQVLQPKSPYFTVELPDGATLYTTIKGNFPLNFAREVLVTGPILNCPDKSDWKDCIANKETEESLVQRIRTDFEPFDFTNDEV</sequence>
<dbReference type="InterPro" id="IPR006767">
    <property type="entry name" value="Cwf19-like_C_dom-2"/>
</dbReference>
<keyword evidence="3" id="KW-0732">Signal</keyword>
<proteinExistence type="inferred from homology"/>
<comment type="caution">
    <text evidence="5">The sequence shown here is derived from an EMBL/GenBank/DDBJ whole genome shotgun (WGS) entry which is preliminary data.</text>
</comment>
<dbReference type="SUPFAM" id="SSF57625">
    <property type="entry name" value="Invertebrate chitin-binding proteins"/>
    <property type="match status" value="3"/>
</dbReference>
<dbReference type="GO" id="GO:0000398">
    <property type="term" value="P:mRNA splicing, via spliceosome"/>
    <property type="evidence" value="ECO:0007669"/>
    <property type="project" value="TreeGrafter"/>
</dbReference>
<feature type="chain" id="PRO_5041410976" description="Chitin-binding type-2 domain-containing protein" evidence="3">
    <location>
        <begin position="23"/>
        <end position="913"/>
    </location>
</feature>
<protein>
    <recommendedName>
        <fullName evidence="4">Chitin-binding type-2 domain-containing protein</fullName>
    </recommendedName>
</protein>
<dbReference type="InterPro" id="IPR040194">
    <property type="entry name" value="Cwf19-like"/>
</dbReference>
<feature type="domain" description="Chitin-binding type-2" evidence="4">
    <location>
        <begin position="279"/>
        <end position="335"/>
    </location>
</feature>
<evidence type="ECO:0000256" key="3">
    <source>
        <dbReference type="SAM" id="SignalP"/>
    </source>
</evidence>
<dbReference type="Gene3D" id="2.170.140.10">
    <property type="entry name" value="Chitin binding domain"/>
    <property type="match status" value="2"/>
</dbReference>
<dbReference type="PANTHER" id="PTHR12072">
    <property type="entry name" value="CWF19, CELL CYCLE CONTROL PROTEIN"/>
    <property type="match status" value="1"/>
</dbReference>
<dbReference type="Pfam" id="PF01607">
    <property type="entry name" value="CBM_14"/>
    <property type="match status" value="2"/>
</dbReference>
<feature type="compositionally biased region" description="Basic and acidic residues" evidence="2">
    <location>
        <begin position="38"/>
        <end position="72"/>
    </location>
</feature>
<dbReference type="CDD" id="cd07380">
    <property type="entry name" value="MPP_CWF19_N"/>
    <property type="match status" value="1"/>
</dbReference>
<evidence type="ECO:0000256" key="2">
    <source>
        <dbReference type="SAM" id="MobiDB-lite"/>
    </source>
</evidence>